<evidence type="ECO:0000313" key="8">
    <source>
        <dbReference type="EMBL" id="ANC92806.1"/>
    </source>
</evidence>
<dbReference type="GO" id="GO:0004888">
    <property type="term" value="F:transmembrane signaling receptor activity"/>
    <property type="evidence" value="ECO:0007669"/>
    <property type="project" value="InterPro"/>
</dbReference>
<keyword evidence="5" id="KW-0472">Membrane</keyword>
<dbReference type="Gene3D" id="6.10.340.10">
    <property type="match status" value="1"/>
</dbReference>
<evidence type="ECO:0000313" key="9">
    <source>
        <dbReference type="Proteomes" id="UP000077405"/>
    </source>
</evidence>
<dbReference type="AlphaFoldDB" id="A0A160JI81"/>
<dbReference type="EMBL" id="CP015285">
    <property type="protein sequence ID" value="ANC92806.1"/>
    <property type="molecule type" value="Genomic_DNA"/>
</dbReference>
<keyword evidence="1 3" id="KW-0807">Transducer</keyword>
<dbReference type="PANTHER" id="PTHR32089:SF112">
    <property type="entry name" value="LYSOZYME-LIKE PROTEIN-RELATED"/>
    <property type="match status" value="1"/>
</dbReference>
<evidence type="ECO:0000259" key="7">
    <source>
        <dbReference type="PROSITE" id="PS50885"/>
    </source>
</evidence>
<feature type="region of interest" description="Disordered" evidence="4">
    <location>
        <begin position="318"/>
        <end position="339"/>
    </location>
</feature>
<comment type="similarity">
    <text evidence="2">Belongs to the methyl-accepting chemotaxis (MCP) protein family.</text>
</comment>
<dbReference type="OrthoDB" id="8432247at2"/>
<feature type="transmembrane region" description="Helical" evidence="5">
    <location>
        <begin position="191"/>
        <end position="211"/>
    </location>
</feature>
<keyword evidence="5" id="KW-0812">Transmembrane</keyword>
<evidence type="ECO:0000259" key="6">
    <source>
        <dbReference type="PROSITE" id="PS50111"/>
    </source>
</evidence>
<accession>A0A160JI81</accession>
<proteinExistence type="inferred from homology"/>
<dbReference type="InterPro" id="IPR004089">
    <property type="entry name" value="MCPsignal_dom"/>
</dbReference>
<keyword evidence="9" id="KW-1185">Reference proteome</keyword>
<dbReference type="Pfam" id="PF00672">
    <property type="entry name" value="HAMP"/>
    <property type="match status" value="1"/>
</dbReference>
<gene>
    <name evidence="8" type="ORF">A6A40_13490</name>
</gene>
<dbReference type="Proteomes" id="UP000077405">
    <property type="component" value="Chromosome"/>
</dbReference>
<evidence type="ECO:0000256" key="3">
    <source>
        <dbReference type="PROSITE-ProRule" id="PRU00284"/>
    </source>
</evidence>
<dbReference type="GO" id="GO:0016020">
    <property type="term" value="C:membrane"/>
    <property type="evidence" value="ECO:0007669"/>
    <property type="project" value="InterPro"/>
</dbReference>
<dbReference type="InterPro" id="IPR003660">
    <property type="entry name" value="HAMP_dom"/>
</dbReference>
<evidence type="ECO:0000256" key="1">
    <source>
        <dbReference type="ARBA" id="ARBA00023224"/>
    </source>
</evidence>
<dbReference type="STRING" id="1226968.A6A40_13490"/>
<dbReference type="PANTHER" id="PTHR32089">
    <property type="entry name" value="METHYL-ACCEPTING CHEMOTAXIS PROTEIN MCPB"/>
    <property type="match status" value="1"/>
</dbReference>
<dbReference type="KEGG" id="ahu:A6A40_13490"/>
<reference evidence="8 9" key="1">
    <citation type="journal article" date="2013" name="Int. J. Syst. Evol. Microbiol.">
        <title>Azospirillum humicireducens sp. nov., a nitrogen-fixing bacterium isolated from a microbial fuel cell.</title>
        <authorList>
            <person name="Zhou S."/>
            <person name="Han L."/>
            <person name="Wang Y."/>
            <person name="Yang G."/>
            <person name="Zhuang L."/>
            <person name="Hu P."/>
        </authorList>
    </citation>
    <scope>NUCLEOTIDE SEQUENCE [LARGE SCALE GENOMIC DNA]</scope>
    <source>
        <strain evidence="8 9">SgZ-5</strain>
    </source>
</reference>
<dbReference type="GO" id="GO:0006935">
    <property type="term" value="P:chemotaxis"/>
    <property type="evidence" value="ECO:0007669"/>
    <property type="project" value="InterPro"/>
</dbReference>
<dbReference type="GO" id="GO:0007165">
    <property type="term" value="P:signal transduction"/>
    <property type="evidence" value="ECO:0007669"/>
    <property type="project" value="UniProtKB-KW"/>
</dbReference>
<sequence length="563" mass="58838">MLADWQIQTKTAAAAAVVGLFSVVTAAAGFYALDRTEQAIGDLVRTQKEQLSAFDMRIDIIALSRMEYELGNDPAQAGNYTAQADKRIAEMKERLAAMGSPADRERTAKVDAIRAGFGAYETKVRSMLDTAKAAAAKGGDEGRQMVIGGLKASRDGQMALTDAVKAYNSDVSKRTEAAVLEATKLAEAMKITLAVAAALALGAGLLVSFLISRAGLVLPLRALMQEVRRMTGGALDKTVEGIGRKDEIGELARSVEGFRLELVKGREVQAEVDRQREQALALANRREGLLRAFDSAISGILRGVAAAATELESTARSMSGISQKSMQQATSSAAASEQTSSNVQAVAAATEEMNASIAEIARQVNQSTEVAGSAMREAEQTNAVVGDLSQTAQRIGEVVSLISDIAAQTNLLALNATIEAARAGEAGKGFAVVASEVKSLASQTARATDEISAQIQAMQTVTGTAVTAIQGIGITIARMNEIATAISSAITEQNATTEEISRAIQQASHATASVSASLSELTEVAAQTETAGGQVLSAARELSQQSEAMHREVEGFLSQIRAG</sequence>
<dbReference type="RefSeq" id="WP_063635845.1">
    <property type="nucleotide sequence ID" value="NZ_CP015285.1"/>
</dbReference>
<dbReference type="CDD" id="cd06225">
    <property type="entry name" value="HAMP"/>
    <property type="match status" value="1"/>
</dbReference>
<feature type="domain" description="HAMP" evidence="7">
    <location>
        <begin position="214"/>
        <end position="267"/>
    </location>
</feature>
<feature type="transmembrane region" description="Helical" evidence="5">
    <location>
        <begin position="12"/>
        <end position="33"/>
    </location>
</feature>
<organism evidence="8 9">
    <name type="scientific">Azospirillum humicireducens</name>
    <dbReference type="NCBI Taxonomy" id="1226968"/>
    <lineage>
        <taxon>Bacteria</taxon>
        <taxon>Pseudomonadati</taxon>
        <taxon>Pseudomonadota</taxon>
        <taxon>Alphaproteobacteria</taxon>
        <taxon>Rhodospirillales</taxon>
        <taxon>Azospirillaceae</taxon>
        <taxon>Azospirillum</taxon>
    </lineage>
</organism>
<dbReference type="SUPFAM" id="SSF58104">
    <property type="entry name" value="Methyl-accepting chemotaxis protein (MCP) signaling domain"/>
    <property type="match status" value="1"/>
</dbReference>
<dbReference type="SMART" id="SM00304">
    <property type="entry name" value="HAMP"/>
    <property type="match status" value="1"/>
</dbReference>
<dbReference type="Gene3D" id="1.10.287.950">
    <property type="entry name" value="Methyl-accepting chemotaxis protein"/>
    <property type="match status" value="1"/>
</dbReference>
<evidence type="ECO:0000256" key="2">
    <source>
        <dbReference type="ARBA" id="ARBA00029447"/>
    </source>
</evidence>
<dbReference type="PROSITE" id="PS50111">
    <property type="entry name" value="CHEMOTAXIS_TRANSDUC_2"/>
    <property type="match status" value="1"/>
</dbReference>
<feature type="domain" description="Methyl-accepting transducer" evidence="6">
    <location>
        <begin position="307"/>
        <end position="529"/>
    </location>
</feature>
<dbReference type="PROSITE" id="PS50885">
    <property type="entry name" value="HAMP"/>
    <property type="match status" value="1"/>
</dbReference>
<dbReference type="PRINTS" id="PR00260">
    <property type="entry name" value="CHEMTRNSDUCR"/>
</dbReference>
<keyword evidence="5" id="KW-1133">Transmembrane helix</keyword>
<feature type="compositionally biased region" description="Low complexity" evidence="4">
    <location>
        <begin position="322"/>
        <end position="339"/>
    </location>
</feature>
<evidence type="ECO:0000256" key="5">
    <source>
        <dbReference type="SAM" id="Phobius"/>
    </source>
</evidence>
<dbReference type="InterPro" id="IPR004090">
    <property type="entry name" value="Chemotax_Me-accpt_rcpt"/>
</dbReference>
<dbReference type="SMART" id="SM00283">
    <property type="entry name" value="MA"/>
    <property type="match status" value="1"/>
</dbReference>
<dbReference type="Pfam" id="PF00015">
    <property type="entry name" value="MCPsignal"/>
    <property type="match status" value="1"/>
</dbReference>
<protein>
    <submittedName>
        <fullName evidence="8">Methyl-accepting chemotaxis protein</fullName>
    </submittedName>
</protein>
<name>A0A160JI81_9PROT</name>
<evidence type="ECO:0000256" key="4">
    <source>
        <dbReference type="SAM" id="MobiDB-lite"/>
    </source>
</evidence>